<evidence type="ECO:0000313" key="1">
    <source>
        <dbReference type="EMBL" id="RBQ18736.1"/>
    </source>
</evidence>
<organism evidence="1 2">
    <name type="scientific">Spongiactinospora rosea</name>
    <dbReference type="NCBI Taxonomy" id="2248750"/>
    <lineage>
        <taxon>Bacteria</taxon>
        <taxon>Bacillati</taxon>
        <taxon>Actinomycetota</taxon>
        <taxon>Actinomycetes</taxon>
        <taxon>Streptosporangiales</taxon>
        <taxon>Streptosporangiaceae</taxon>
        <taxon>Spongiactinospora</taxon>
    </lineage>
</organism>
<comment type="caution">
    <text evidence="1">The sequence shown here is derived from an EMBL/GenBank/DDBJ whole genome shotgun (WGS) entry which is preliminary data.</text>
</comment>
<sequence length="162" mass="17677">MVVRWGRALLFLDVDGPLIPFGAPPPGGYPSFPTGHAVANPLLDRIDPAHGPRLAALPYELVWATTWLDDANDCVAPLLGLPPLPVVRWPEPSGLEGTHWKTPALVEWAAGRSFAWVDDEIGDVDRAWVAEHHPGCALLLRVDPGRGLMDADYVALRDWGVR</sequence>
<keyword evidence="2" id="KW-1185">Reference proteome</keyword>
<dbReference type="Proteomes" id="UP000253303">
    <property type="component" value="Unassembled WGS sequence"/>
</dbReference>
<accession>A0A366LXN9</accession>
<dbReference type="AlphaFoldDB" id="A0A366LXN9"/>
<protein>
    <recommendedName>
        <fullName evidence="3">Secreted protein</fullName>
    </recommendedName>
</protein>
<proteinExistence type="predicted"/>
<evidence type="ECO:0008006" key="3">
    <source>
        <dbReference type="Google" id="ProtNLM"/>
    </source>
</evidence>
<dbReference type="OrthoDB" id="5124141at2"/>
<evidence type="ECO:0000313" key="2">
    <source>
        <dbReference type="Proteomes" id="UP000253303"/>
    </source>
</evidence>
<reference evidence="1 2" key="1">
    <citation type="submission" date="2018-06" db="EMBL/GenBank/DDBJ databases">
        <title>Sphaerisporangium craniellae sp. nov., isolated from a marine sponge in the South China Sea.</title>
        <authorList>
            <person name="Li L."/>
        </authorList>
    </citation>
    <scope>NUCLEOTIDE SEQUENCE [LARGE SCALE GENOMIC DNA]</scope>
    <source>
        <strain evidence="1 2">LHW63015</strain>
    </source>
</reference>
<name>A0A366LXN9_9ACTN</name>
<gene>
    <name evidence="1" type="ORF">DP939_18775</name>
</gene>
<dbReference type="EMBL" id="QMEY01000007">
    <property type="protein sequence ID" value="RBQ18736.1"/>
    <property type="molecule type" value="Genomic_DNA"/>
</dbReference>